<evidence type="ECO:0000313" key="17">
    <source>
        <dbReference type="Proteomes" id="UP000182743"/>
    </source>
</evidence>
<keyword evidence="7" id="KW-0949">S-adenosyl-L-methionine</keyword>
<keyword evidence="6" id="KW-0004">4Fe-4S</keyword>
<evidence type="ECO:0000256" key="10">
    <source>
        <dbReference type="ARBA" id="ARBA00023014"/>
    </source>
</evidence>
<reference evidence="16 17" key="1">
    <citation type="submission" date="2016-08" db="EMBL/GenBank/DDBJ databases">
        <title>Genome-based comparison of Moorella thermoacetic strains.</title>
        <authorList>
            <person name="Poehlein A."/>
            <person name="Bengelsdorf F.R."/>
            <person name="Esser C."/>
            <person name="Duerre P."/>
            <person name="Daniel R."/>
        </authorList>
    </citation>
    <scope>NUCLEOTIDE SEQUENCE [LARGE SCALE GENOMIC DNA]</scope>
    <source>
        <strain evidence="16 17">DSM 11768</strain>
    </source>
</reference>
<dbReference type="Gene3D" id="3.20.20.70">
    <property type="entry name" value="Aldolase class I"/>
    <property type="match status" value="1"/>
</dbReference>
<dbReference type="SFLD" id="SFLDF00281">
    <property type="entry name" value="FeMo_cofactor_biosynthesis_pro"/>
    <property type="match status" value="1"/>
</dbReference>
<dbReference type="EMBL" id="MIHH01000009">
    <property type="protein sequence ID" value="OIQ08594.1"/>
    <property type="molecule type" value="Genomic_DNA"/>
</dbReference>
<feature type="domain" description="Radical SAM core" evidence="15">
    <location>
        <begin position="20"/>
        <end position="259"/>
    </location>
</feature>
<dbReference type="InterPro" id="IPR007197">
    <property type="entry name" value="rSAM"/>
</dbReference>
<evidence type="ECO:0000256" key="4">
    <source>
        <dbReference type="ARBA" id="ARBA00006804"/>
    </source>
</evidence>
<evidence type="ECO:0000256" key="12">
    <source>
        <dbReference type="ARBA" id="ARBA00023239"/>
    </source>
</evidence>
<dbReference type="PANTHER" id="PTHR43787:SF13">
    <property type="entry name" value="FEMO COFACTOR BIOSYNTHESIS PROTEIN NIFB"/>
    <property type="match status" value="1"/>
</dbReference>
<comment type="caution">
    <text evidence="16">The sequence shown here is derived from an EMBL/GenBank/DDBJ whole genome shotgun (WGS) entry which is preliminary data.</text>
</comment>
<dbReference type="PANTHER" id="PTHR43787">
    <property type="entry name" value="FEMO COFACTOR BIOSYNTHESIS PROTEIN NIFB-RELATED"/>
    <property type="match status" value="1"/>
</dbReference>
<evidence type="ECO:0000256" key="6">
    <source>
        <dbReference type="ARBA" id="ARBA00022485"/>
    </source>
</evidence>
<keyword evidence="11" id="KW-0535">Nitrogen fixation</keyword>
<evidence type="ECO:0000256" key="3">
    <source>
        <dbReference type="ARBA" id="ARBA00005155"/>
    </source>
</evidence>
<dbReference type="PROSITE" id="PS01305">
    <property type="entry name" value="MOAA_NIFB_PQQE"/>
    <property type="match status" value="1"/>
</dbReference>
<comment type="similarity">
    <text evidence="4">Belongs to the radical SAM superfamily. NifB family.</text>
</comment>
<proteinExistence type="inferred from homology"/>
<evidence type="ECO:0000256" key="14">
    <source>
        <dbReference type="ARBA" id="ARBA00032102"/>
    </source>
</evidence>
<keyword evidence="12" id="KW-0456">Lyase</keyword>
<dbReference type="Pfam" id="PF04055">
    <property type="entry name" value="Radical_SAM"/>
    <property type="match status" value="1"/>
</dbReference>
<evidence type="ECO:0000256" key="2">
    <source>
        <dbReference type="ARBA" id="ARBA00003522"/>
    </source>
</evidence>
<evidence type="ECO:0000256" key="1">
    <source>
        <dbReference type="ARBA" id="ARBA00001966"/>
    </source>
</evidence>
<dbReference type="InterPro" id="IPR013785">
    <property type="entry name" value="Aldolase_TIM"/>
</dbReference>
<name>A0A1J5JGD5_NEOTH</name>
<comment type="cofactor">
    <cofactor evidence="1">
        <name>[4Fe-4S] cluster</name>
        <dbReference type="ChEBI" id="CHEBI:49883"/>
    </cofactor>
</comment>
<dbReference type="SMART" id="SM00729">
    <property type="entry name" value="Elp3"/>
    <property type="match status" value="1"/>
</dbReference>
<keyword evidence="9" id="KW-0408">Iron</keyword>
<dbReference type="GO" id="GO:0051539">
    <property type="term" value="F:4 iron, 4 sulfur cluster binding"/>
    <property type="evidence" value="ECO:0007669"/>
    <property type="project" value="UniProtKB-KW"/>
</dbReference>
<dbReference type="CDD" id="cd01335">
    <property type="entry name" value="Radical_SAM"/>
    <property type="match status" value="1"/>
</dbReference>
<evidence type="ECO:0000256" key="8">
    <source>
        <dbReference type="ARBA" id="ARBA00022723"/>
    </source>
</evidence>
<accession>A0A1J5JGD5</accession>
<protein>
    <recommendedName>
        <fullName evidence="5">FeMo cofactor biosynthesis protein NifB</fullName>
    </recommendedName>
    <alternativeName>
        <fullName evidence="14">Nitrogenase cofactor maturase NifB</fullName>
    </alternativeName>
    <alternativeName>
        <fullName evidence="13">Radical SAM assemblase NifB</fullName>
    </alternativeName>
</protein>
<evidence type="ECO:0000256" key="13">
    <source>
        <dbReference type="ARBA" id="ARBA00030926"/>
    </source>
</evidence>
<dbReference type="Proteomes" id="UP000182743">
    <property type="component" value="Unassembled WGS sequence"/>
</dbReference>
<evidence type="ECO:0000256" key="11">
    <source>
        <dbReference type="ARBA" id="ARBA00023231"/>
    </source>
</evidence>
<evidence type="ECO:0000259" key="15">
    <source>
        <dbReference type="PROSITE" id="PS51918"/>
    </source>
</evidence>
<evidence type="ECO:0000313" key="16">
    <source>
        <dbReference type="EMBL" id="OIQ08594.1"/>
    </source>
</evidence>
<evidence type="ECO:0000256" key="5">
    <source>
        <dbReference type="ARBA" id="ARBA00021702"/>
    </source>
</evidence>
<dbReference type="SFLD" id="SFLDG01068">
    <property type="entry name" value="FeMo_cofactor_biosynthesis_pro"/>
    <property type="match status" value="1"/>
</dbReference>
<dbReference type="InterPro" id="IPR006638">
    <property type="entry name" value="Elp3/MiaA/NifB-like_rSAM"/>
</dbReference>
<comment type="function">
    <text evidence="2">Involved in the biosynthesis of the iron-molybdenum cofactor (FeMo-co or M-cluster) found in the dinitrogenase enzyme of the nitrogenase complex in nitrogen-fixing microorganisms. NifB catalyzes the crucial step of radical SAM-dependent carbide insertion that occurs concomitant with the insertion of a 9th sulfur and the rearrangement/coupling of two [4Fe-4S] clusters into a [8Fe-9S-C] cluster, the precursor to the M-cluster.</text>
</comment>
<dbReference type="SFLD" id="SFLDG01067">
    <property type="entry name" value="SPASM/twitch_domain_containing"/>
    <property type="match status" value="1"/>
</dbReference>
<dbReference type="AlphaFoldDB" id="A0A1J5JGD5"/>
<gene>
    <name evidence="16" type="primary">nifB</name>
    <name evidence="16" type="ORF">MOOR_17410</name>
</gene>
<dbReference type="GO" id="GO:0046872">
    <property type="term" value="F:metal ion binding"/>
    <property type="evidence" value="ECO:0007669"/>
    <property type="project" value="UniProtKB-KW"/>
</dbReference>
<keyword evidence="10" id="KW-0411">Iron-sulfur</keyword>
<dbReference type="RefSeq" id="WP_071521041.1">
    <property type="nucleotide sequence ID" value="NZ_MIHH01000009.1"/>
</dbReference>
<evidence type="ECO:0000256" key="9">
    <source>
        <dbReference type="ARBA" id="ARBA00023004"/>
    </source>
</evidence>
<sequence>MPQEAFDQLREHPCFSRAAARWFGRIHLPVAPDCNIRCHYCNRLFDCANENRPGVTSRLMGPEEALEHVWRMVTADNRIRVVGVAGPGEPLANKATLDTLLNVHRHFPELITCVSTNGLLLAEKLPVLHAAGVRAVTVTVNAVSPAIGSLIYSYVSYGGRIYRGTEGAELLWRAQRRGLRLAGEMGMVVKVNSVLIPGINDEHLAEVARAVKEAGARVMNIIPLIPQGKFAGLLPPPPERVNFLRRELCPIIDQVNHCRRCRADAVGMLV</sequence>
<dbReference type="InterPro" id="IPR000385">
    <property type="entry name" value="MoaA_NifB_PqqE_Fe-S-bd_CS"/>
</dbReference>
<dbReference type="SFLD" id="SFLDS00029">
    <property type="entry name" value="Radical_SAM"/>
    <property type="match status" value="1"/>
</dbReference>
<comment type="pathway">
    <text evidence="3">Cofactor biosynthesis; Fe-Mo cofactor biosynthesis.</text>
</comment>
<keyword evidence="8" id="KW-0479">Metal-binding</keyword>
<dbReference type="UniPathway" id="UPA00782"/>
<evidence type="ECO:0000256" key="7">
    <source>
        <dbReference type="ARBA" id="ARBA00022691"/>
    </source>
</evidence>
<organism evidence="16 17">
    <name type="scientific">Neomoorella thermoacetica</name>
    <name type="common">Clostridium thermoaceticum</name>
    <dbReference type="NCBI Taxonomy" id="1525"/>
    <lineage>
        <taxon>Bacteria</taxon>
        <taxon>Bacillati</taxon>
        <taxon>Bacillota</taxon>
        <taxon>Clostridia</taxon>
        <taxon>Neomoorellales</taxon>
        <taxon>Neomoorellaceae</taxon>
        <taxon>Neomoorella</taxon>
    </lineage>
</organism>
<dbReference type="SUPFAM" id="SSF102114">
    <property type="entry name" value="Radical SAM enzymes"/>
    <property type="match status" value="1"/>
</dbReference>
<dbReference type="GO" id="GO:0016829">
    <property type="term" value="F:lyase activity"/>
    <property type="evidence" value="ECO:0007669"/>
    <property type="project" value="UniProtKB-KW"/>
</dbReference>
<dbReference type="InterPro" id="IPR058240">
    <property type="entry name" value="rSAM_sf"/>
</dbReference>
<dbReference type="GO" id="GO:0032324">
    <property type="term" value="P:molybdopterin cofactor biosynthetic process"/>
    <property type="evidence" value="ECO:0007669"/>
    <property type="project" value="UniProtKB-ARBA"/>
</dbReference>
<dbReference type="PROSITE" id="PS51918">
    <property type="entry name" value="RADICAL_SAM"/>
    <property type="match status" value="1"/>
</dbReference>